<dbReference type="OrthoDB" id="10686846at2759"/>
<dbReference type="GO" id="GO:0008270">
    <property type="term" value="F:zinc ion binding"/>
    <property type="evidence" value="ECO:0007669"/>
    <property type="project" value="UniProtKB-KW"/>
</dbReference>
<evidence type="ECO:0000256" key="2">
    <source>
        <dbReference type="SAM" id="MobiDB-lite"/>
    </source>
</evidence>
<evidence type="ECO:0000313" key="4">
    <source>
        <dbReference type="Proteomes" id="UP000504606"/>
    </source>
</evidence>
<sequence>MKSSKRPGTSVQACGLDIPRVPRRGQPHGLPSDGTPTSSLSGMTAPSSHRPGLTDLNRVSSISEQDSSLATQGDSPSVHQDCQGSAVIRTLHVSASGCHSASDGTARRNVSADLPSTGRGPVADDPPACSPKRAGAAYAPQKEGSIVGWCSNASCSESFTSWEDFVEHYRAAHHVARPGSILCPLCLANPMCPAIHVEMHSGVANKYNCRSCSAKLLGTLKLKLHMYDFHRVSE</sequence>
<dbReference type="GeneID" id="113212286"/>
<feature type="compositionally biased region" description="Polar residues" evidence="2">
    <location>
        <begin position="57"/>
        <end position="81"/>
    </location>
</feature>
<feature type="region of interest" description="Disordered" evidence="2">
    <location>
        <begin position="98"/>
        <end position="127"/>
    </location>
</feature>
<dbReference type="AlphaFoldDB" id="A0A9C6XQN3"/>
<keyword evidence="1" id="KW-0479">Metal-binding</keyword>
<reference evidence="5" key="1">
    <citation type="submission" date="2025-08" db="UniProtKB">
        <authorList>
            <consortium name="RefSeq"/>
        </authorList>
    </citation>
    <scope>IDENTIFICATION</scope>
    <source>
        <tissue evidence="5">Whole organism</tissue>
    </source>
</reference>
<evidence type="ECO:0000313" key="5">
    <source>
        <dbReference type="RefSeq" id="XP_052127737.1"/>
    </source>
</evidence>
<dbReference type="KEGG" id="foc:113212286"/>
<dbReference type="RefSeq" id="XP_052127737.1">
    <property type="nucleotide sequence ID" value="XM_052271777.1"/>
</dbReference>
<protein>
    <submittedName>
        <fullName evidence="5">Uncharacterized protein LOC113212286</fullName>
    </submittedName>
</protein>
<dbReference type="Proteomes" id="UP000504606">
    <property type="component" value="Unplaced"/>
</dbReference>
<keyword evidence="1" id="KW-0863">Zinc-finger</keyword>
<dbReference type="InterPro" id="IPR013087">
    <property type="entry name" value="Znf_C2H2_type"/>
</dbReference>
<dbReference type="PROSITE" id="PS00028">
    <property type="entry name" value="ZINC_FINGER_C2H2_1"/>
    <property type="match status" value="2"/>
</dbReference>
<keyword evidence="4" id="KW-1185">Reference proteome</keyword>
<feature type="domain" description="C2H2-type" evidence="3">
    <location>
        <begin position="150"/>
        <end position="178"/>
    </location>
</feature>
<proteinExistence type="predicted"/>
<keyword evidence="1" id="KW-0862">Zinc</keyword>
<name>A0A9C6XQN3_FRAOC</name>
<feature type="region of interest" description="Disordered" evidence="2">
    <location>
        <begin position="1"/>
        <end position="81"/>
    </location>
</feature>
<accession>A0A9C6XQN3</accession>
<evidence type="ECO:0000256" key="1">
    <source>
        <dbReference type="PROSITE-ProRule" id="PRU00042"/>
    </source>
</evidence>
<gene>
    <name evidence="5" type="primary">LOC113212286</name>
</gene>
<dbReference type="PROSITE" id="PS50157">
    <property type="entry name" value="ZINC_FINGER_C2H2_2"/>
    <property type="match status" value="1"/>
</dbReference>
<organism evidence="4 5">
    <name type="scientific">Frankliniella occidentalis</name>
    <name type="common">Western flower thrips</name>
    <name type="synonym">Euthrips occidentalis</name>
    <dbReference type="NCBI Taxonomy" id="133901"/>
    <lineage>
        <taxon>Eukaryota</taxon>
        <taxon>Metazoa</taxon>
        <taxon>Ecdysozoa</taxon>
        <taxon>Arthropoda</taxon>
        <taxon>Hexapoda</taxon>
        <taxon>Insecta</taxon>
        <taxon>Pterygota</taxon>
        <taxon>Neoptera</taxon>
        <taxon>Paraneoptera</taxon>
        <taxon>Thysanoptera</taxon>
        <taxon>Terebrantia</taxon>
        <taxon>Thripoidea</taxon>
        <taxon>Thripidae</taxon>
        <taxon>Frankliniella</taxon>
    </lineage>
</organism>
<feature type="compositionally biased region" description="Polar residues" evidence="2">
    <location>
        <begin position="34"/>
        <end position="47"/>
    </location>
</feature>
<feature type="compositionally biased region" description="Polar residues" evidence="2">
    <location>
        <begin position="1"/>
        <end position="12"/>
    </location>
</feature>
<evidence type="ECO:0000259" key="3">
    <source>
        <dbReference type="PROSITE" id="PS50157"/>
    </source>
</evidence>